<keyword evidence="2" id="KW-1185">Reference proteome</keyword>
<dbReference type="GeneID" id="24425148"/>
<dbReference type="Proteomes" id="UP000002899">
    <property type="component" value="Chromosome III"/>
</dbReference>
<dbReference type="EMBL" id="LN871598">
    <property type="protein sequence ID" value="CTQ41106.1"/>
    <property type="molecule type" value="Genomic_DNA"/>
</dbReference>
<proteinExistence type="predicted"/>
<dbReference type="RefSeq" id="XP_012649117.1">
    <property type="nucleotide sequence ID" value="XM_012793663.1"/>
</dbReference>
<protein>
    <submittedName>
        <fullName evidence="1">Uncharacterized protein</fullName>
    </submittedName>
</protein>
<reference evidence="1 2" key="2">
    <citation type="journal article" date="2013" name="PLoS ONE">
        <title>Whole genome mapping and re-organization of the nuclear and mitochondrial genomes of Babesia microti isolates.</title>
        <authorList>
            <person name="Cornillot E."/>
            <person name="Dassouli A."/>
            <person name="Garg A."/>
            <person name="Pachikara N."/>
            <person name="Randazzo S."/>
            <person name="Depoix D."/>
            <person name="Carcy B."/>
            <person name="Delbecq S."/>
            <person name="Frutos R."/>
            <person name="Silva J.C."/>
            <person name="Sutton R."/>
            <person name="Krause P.J."/>
            <person name="Mamoun C.B."/>
        </authorList>
    </citation>
    <scope>NUCLEOTIDE SEQUENCE [LARGE SCALE GENOMIC DNA]</scope>
    <source>
        <strain evidence="1 2">RI</strain>
    </source>
</reference>
<reference evidence="1 2" key="3">
    <citation type="journal article" date="2016" name="Sci. Rep.">
        <title>Genome-wide diversity and gene expression profiling of Babesia microti isolates identify polymorphic genes that mediate host-pathogen interactions.</title>
        <authorList>
            <person name="Silva J.C."/>
            <person name="Cornillot E."/>
            <person name="McCracken C."/>
            <person name="Usmani-Brown S."/>
            <person name="Dwivedi A."/>
            <person name="Ifeonu O.O."/>
            <person name="Crabtree J."/>
            <person name="Gotia H.T."/>
            <person name="Virji A.Z."/>
            <person name="Reynes C."/>
            <person name="Colinge J."/>
            <person name="Kumar V."/>
            <person name="Lawres L."/>
            <person name="Pazzi J.E."/>
            <person name="Pablo J.V."/>
            <person name="Hung C."/>
            <person name="Brancato J."/>
            <person name="Kumari P."/>
            <person name="Orvis J."/>
            <person name="Tretina K."/>
            <person name="Chibucos M."/>
            <person name="Ott S."/>
            <person name="Sadzewicz L."/>
            <person name="Sengamalay N."/>
            <person name="Shetty A.C."/>
            <person name="Su Q."/>
            <person name="Tallon L."/>
            <person name="Fraser C.M."/>
            <person name="Frutos R."/>
            <person name="Molina D.M."/>
            <person name="Krause P.J."/>
            <person name="Ben Mamoun C."/>
        </authorList>
    </citation>
    <scope>NUCLEOTIDE SEQUENCE [LARGE SCALE GENOMIC DNA]</scope>
    <source>
        <strain evidence="1 2">RI</strain>
    </source>
</reference>
<gene>
    <name evidence="1" type="ORF">BMR1_03g02535</name>
</gene>
<reference evidence="1 2" key="1">
    <citation type="journal article" date="2012" name="Nucleic Acids Res.">
        <title>Sequencing of the smallest Apicomplexan genome from the human pathogen Babesia microti.</title>
        <authorList>
            <person name="Cornillot E."/>
            <person name="Hadj-Kaddour K."/>
            <person name="Dassouli A."/>
            <person name="Noel B."/>
            <person name="Ranwez V."/>
            <person name="Vacherie B."/>
            <person name="Augagneur Y."/>
            <person name="Bres V."/>
            <person name="Duclos A."/>
            <person name="Randazzo S."/>
            <person name="Carcy B."/>
            <person name="Debierre-Grockiego F."/>
            <person name="Delbecq S."/>
            <person name="Moubri-Menage K."/>
            <person name="Shams-Eldin H."/>
            <person name="Usmani-Brown S."/>
            <person name="Bringaud F."/>
            <person name="Wincker P."/>
            <person name="Vivares C.P."/>
            <person name="Schwarz R.T."/>
            <person name="Schetters T.P."/>
            <person name="Krause P.J."/>
            <person name="Gorenflot A."/>
            <person name="Berry V."/>
            <person name="Barbe V."/>
            <person name="Ben Mamoun C."/>
        </authorList>
    </citation>
    <scope>NUCLEOTIDE SEQUENCE [LARGE SCALE GENOMIC DNA]</scope>
    <source>
        <strain evidence="1 2">RI</strain>
    </source>
</reference>
<dbReference type="KEGG" id="bmic:BMR1_03g02535"/>
<organism evidence="1 2">
    <name type="scientific">Babesia microti (strain RI)</name>
    <dbReference type="NCBI Taxonomy" id="1133968"/>
    <lineage>
        <taxon>Eukaryota</taxon>
        <taxon>Sar</taxon>
        <taxon>Alveolata</taxon>
        <taxon>Apicomplexa</taxon>
        <taxon>Aconoidasida</taxon>
        <taxon>Piroplasmida</taxon>
        <taxon>Babesiidae</taxon>
        <taxon>Babesia</taxon>
    </lineage>
</organism>
<evidence type="ECO:0000313" key="2">
    <source>
        <dbReference type="Proteomes" id="UP000002899"/>
    </source>
</evidence>
<sequence>MSDSSCLGSIDGPVSAYLTENASMIYLDPVTYANKCIGSVYTRTIVPSVNDKLSFDINAVSNSQNKLELYSSKGGYYFIYYTELYRSWQVDTIQIDQSISLFSRSPVDLILTHLVNPLVCSLQLLVNLYGFVNVKFVGLFNEPDSYLSGPNITLFNGHSGFFSVVDKLASELNFCDCICNEIDAKILVEEWHNVYLYLLGYEPCYKYYTSVLLSQTYTNFLLAALKMFEVKQNFEKRKSEIELETTLCKLNALLQKFTLVASKNLDDQCLNLPHIISYCYVYGLLSIPCGLTPWDGMSLTRGGHVTKLTDWLSPMREESHASIGSNLTFAQAAADAACIDSARRRPTLMFELLSNLSGEGNWLMWREIYQGDAVDTYKLNLAWYTRPSCCTSSQFEHSKVWVIGLLSYKYRCSIITKHWLVWTMQNYDAWRENTLWSANSSHKLDENGNCLVCLKRVVNLRIRDATYNLQRLERALSKGHRRWGGLGKTISLLAANDYNYNAI</sequence>
<dbReference type="AlphaFoldDB" id="A0A0K3AU41"/>
<evidence type="ECO:0000313" key="1">
    <source>
        <dbReference type="EMBL" id="CTQ41106.1"/>
    </source>
</evidence>
<dbReference type="VEuPathDB" id="PiroplasmaDB:BMR1_03g02535"/>
<dbReference type="OrthoDB" id="364500at2759"/>
<accession>A0A0K3AU41</accession>
<name>A0A0K3AU41_BABMR</name>
<dbReference type="OMA" id="NGEGNWI"/>